<protein>
    <recommendedName>
        <fullName evidence="4">Phospholipid/glycerol acyltransferase domain-containing protein</fullName>
    </recommendedName>
</protein>
<dbReference type="Pfam" id="PF01553">
    <property type="entry name" value="Acyltransferase"/>
    <property type="match status" value="1"/>
</dbReference>
<comment type="pathway">
    <text evidence="1">Lipid metabolism.</text>
</comment>
<dbReference type="SUPFAM" id="SSF69593">
    <property type="entry name" value="Glycerol-3-phosphate (1)-acyltransferase"/>
    <property type="match status" value="1"/>
</dbReference>
<comment type="caution">
    <text evidence="5">The sequence shown here is derived from an EMBL/GenBank/DDBJ whole genome shotgun (WGS) entry which is preliminary data.</text>
</comment>
<keyword evidence="2" id="KW-0808">Transferase</keyword>
<evidence type="ECO:0000259" key="4">
    <source>
        <dbReference type="SMART" id="SM00563"/>
    </source>
</evidence>
<feature type="domain" description="Phospholipid/glycerol acyltransferase" evidence="4">
    <location>
        <begin position="48"/>
        <end position="160"/>
    </location>
</feature>
<gene>
    <name evidence="5" type="ORF">GETHPA_20470</name>
</gene>
<reference evidence="5 6" key="1">
    <citation type="journal article" date="2023" name="Antonie Van Leeuwenhoek">
        <title>Mesoterricola silvestris gen. nov., sp. nov., Mesoterricola sediminis sp. nov., Geothrix oryzae sp. nov., Geothrix edaphica sp. nov., Geothrix rubra sp. nov., and Geothrix limicola sp. nov., six novel members of Acidobacteriota isolated from soils.</title>
        <authorList>
            <person name="Itoh H."/>
            <person name="Sugisawa Y."/>
            <person name="Mise K."/>
            <person name="Xu Z."/>
            <person name="Kuniyasu M."/>
            <person name="Ushijima N."/>
            <person name="Kawano K."/>
            <person name="Kobayashi E."/>
            <person name="Shiratori Y."/>
            <person name="Masuda Y."/>
            <person name="Senoo K."/>
        </authorList>
    </citation>
    <scope>NUCLEOTIDE SEQUENCE [LARGE SCALE GENOMIC DNA]</scope>
    <source>
        <strain evidence="5 6">Red803</strain>
    </source>
</reference>
<accession>A0ABQ5Q8Y4</accession>
<dbReference type="Proteomes" id="UP001165089">
    <property type="component" value="Unassembled WGS sequence"/>
</dbReference>
<sequence length="202" mass="22324">MPPPPSLPALPPGLHQARGWFWRAFGHAYLRVGGWRFEGAFPEEPRFVAIVAPHTSNWDFTLGVAAVWALGLRVSWLGKHTLFKAPFKGFLERLGGIPVNRRAPHGVVEGCIRAFEAAPALMLALAPEGTRKGVSQWKTGFYRIAVEAGVPIFPIGFDFRTHAIRLMPVFHPSGSLEADLPRLQALFREVHGLRERPGKVPA</sequence>
<keyword evidence="6" id="KW-1185">Reference proteome</keyword>
<evidence type="ECO:0000313" key="6">
    <source>
        <dbReference type="Proteomes" id="UP001165089"/>
    </source>
</evidence>
<dbReference type="EMBL" id="BSDD01000003">
    <property type="protein sequence ID" value="GLH70514.1"/>
    <property type="molecule type" value="Genomic_DNA"/>
</dbReference>
<dbReference type="InterPro" id="IPR002123">
    <property type="entry name" value="Plipid/glycerol_acylTrfase"/>
</dbReference>
<dbReference type="RefSeq" id="WP_285725613.1">
    <property type="nucleotide sequence ID" value="NZ_BSDD01000003.1"/>
</dbReference>
<evidence type="ECO:0000256" key="2">
    <source>
        <dbReference type="ARBA" id="ARBA00022679"/>
    </source>
</evidence>
<dbReference type="SMART" id="SM00563">
    <property type="entry name" value="PlsC"/>
    <property type="match status" value="1"/>
</dbReference>
<name>A0ABQ5Q8Y4_9BACT</name>
<evidence type="ECO:0000256" key="3">
    <source>
        <dbReference type="ARBA" id="ARBA00023315"/>
    </source>
</evidence>
<keyword evidence="3" id="KW-0012">Acyltransferase</keyword>
<evidence type="ECO:0000313" key="5">
    <source>
        <dbReference type="EMBL" id="GLH70514.1"/>
    </source>
</evidence>
<dbReference type="PANTHER" id="PTHR10434:SF9">
    <property type="entry name" value="PHOSPHOLIPID_GLYCEROL ACYLTRANSFERASE DOMAIN-CONTAINING PROTEIN"/>
    <property type="match status" value="1"/>
</dbReference>
<proteinExistence type="predicted"/>
<organism evidence="5 6">
    <name type="scientific">Geothrix rubra</name>
    <dbReference type="NCBI Taxonomy" id="2927977"/>
    <lineage>
        <taxon>Bacteria</taxon>
        <taxon>Pseudomonadati</taxon>
        <taxon>Acidobacteriota</taxon>
        <taxon>Holophagae</taxon>
        <taxon>Holophagales</taxon>
        <taxon>Holophagaceae</taxon>
        <taxon>Geothrix</taxon>
    </lineage>
</organism>
<dbReference type="PANTHER" id="PTHR10434">
    <property type="entry name" value="1-ACYL-SN-GLYCEROL-3-PHOSPHATE ACYLTRANSFERASE"/>
    <property type="match status" value="1"/>
</dbReference>
<evidence type="ECO:0000256" key="1">
    <source>
        <dbReference type="ARBA" id="ARBA00005189"/>
    </source>
</evidence>